<organism evidence="4">
    <name type="scientific">Streptomyces tabacisoli</name>
    <dbReference type="NCBI Taxonomy" id="3156398"/>
    <lineage>
        <taxon>Bacteria</taxon>
        <taxon>Bacillati</taxon>
        <taxon>Actinomycetota</taxon>
        <taxon>Actinomycetes</taxon>
        <taxon>Kitasatosporales</taxon>
        <taxon>Streptomycetaceae</taxon>
        <taxon>Streptomyces</taxon>
    </lineage>
</organism>
<keyword evidence="1" id="KW-0238">DNA-binding</keyword>
<dbReference type="CDD" id="cd00093">
    <property type="entry name" value="HTH_XRE"/>
    <property type="match status" value="1"/>
</dbReference>
<dbReference type="SMART" id="SM00530">
    <property type="entry name" value="HTH_XRE"/>
    <property type="match status" value="1"/>
</dbReference>
<feature type="region of interest" description="Disordered" evidence="2">
    <location>
        <begin position="1"/>
        <end position="25"/>
    </location>
</feature>
<evidence type="ECO:0000313" key="4">
    <source>
        <dbReference type="EMBL" id="XCJ74382.1"/>
    </source>
</evidence>
<dbReference type="Gene3D" id="2.60.120.10">
    <property type="entry name" value="Jelly Rolls"/>
    <property type="match status" value="1"/>
</dbReference>
<dbReference type="PROSITE" id="PS50943">
    <property type="entry name" value="HTH_CROC1"/>
    <property type="match status" value="1"/>
</dbReference>
<evidence type="ECO:0000256" key="2">
    <source>
        <dbReference type="SAM" id="MobiDB-lite"/>
    </source>
</evidence>
<gene>
    <name evidence="4" type="ORF">ABII15_32380</name>
</gene>
<feature type="compositionally biased region" description="Low complexity" evidence="2">
    <location>
        <begin position="1"/>
        <end position="24"/>
    </location>
</feature>
<dbReference type="CDD" id="cd02209">
    <property type="entry name" value="cupin_XRE_C"/>
    <property type="match status" value="1"/>
</dbReference>
<dbReference type="InterPro" id="IPR013096">
    <property type="entry name" value="Cupin_2"/>
</dbReference>
<dbReference type="InterPro" id="IPR050807">
    <property type="entry name" value="TransReg_Diox_bact_type"/>
</dbReference>
<dbReference type="GO" id="GO:0003677">
    <property type="term" value="F:DNA binding"/>
    <property type="evidence" value="ECO:0007669"/>
    <property type="project" value="UniProtKB-KW"/>
</dbReference>
<dbReference type="InterPro" id="IPR011051">
    <property type="entry name" value="RmlC_Cupin_sf"/>
</dbReference>
<dbReference type="Pfam" id="PF07883">
    <property type="entry name" value="Cupin_2"/>
    <property type="match status" value="1"/>
</dbReference>
<dbReference type="RefSeq" id="WP_353945826.1">
    <property type="nucleotide sequence ID" value="NZ_CP159534.1"/>
</dbReference>
<dbReference type="Pfam" id="PF01381">
    <property type="entry name" value="HTH_3"/>
    <property type="match status" value="1"/>
</dbReference>
<dbReference type="InterPro" id="IPR001387">
    <property type="entry name" value="Cro/C1-type_HTH"/>
</dbReference>
<dbReference type="Gene3D" id="1.10.260.40">
    <property type="entry name" value="lambda repressor-like DNA-binding domains"/>
    <property type="match status" value="1"/>
</dbReference>
<dbReference type="GO" id="GO:0003700">
    <property type="term" value="F:DNA-binding transcription factor activity"/>
    <property type="evidence" value="ECO:0007669"/>
    <property type="project" value="TreeGrafter"/>
</dbReference>
<dbReference type="GO" id="GO:0005829">
    <property type="term" value="C:cytosol"/>
    <property type="evidence" value="ECO:0007669"/>
    <property type="project" value="TreeGrafter"/>
</dbReference>
<dbReference type="InterPro" id="IPR010982">
    <property type="entry name" value="Lambda_DNA-bd_dom_sf"/>
</dbReference>
<sequence>MPTVPTTPAVPAQAAGTPSAAAPDGARDALSVNLNRRRLAGGWSLRELSAATGVSKGLLSQIERAEANPTLDVLHRVASALGTDPAELLRRSLLPPHIVRADELDEPDGETSVNLLFATPGHGRTEIYRSRLHPHSQSQLSTHGAGSVEYVMVVSGRVDLVVDDVRYQLVAGDSARFDARVAHFYSTQDVPAVTHSIVGYPMS</sequence>
<dbReference type="SUPFAM" id="SSF51182">
    <property type="entry name" value="RmlC-like cupins"/>
    <property type="match status" value="1"/>
</dbReference>
<dbReference type="EMBL" id="CP159534">
    <property type="protein sequence ID" value="XCJ74382.1"/>
    <property type="molecule type" value="Genomic_DNA"/>
</dbReference>
<dbReference type="KEGG" id="stac:ABII15_32380"/>
<feature type="domain" description="HTH cro/C1-type" evidence="3">
    <location>
        <begin position="34"/>
        <end position="88"/>
    </location>
</feature>
<proteinExistence type="predicted"/>
<protein>
    <submittedName>
        <fullName evidence="4">XRE family transcriptional regulator</fullName>
    </submittedName>
</protein>
<dbReference type="PANTHER" id="PTHR46797:SF1">
    <property type="entry name" value="METHYLPHOSPHONATE SYNTHASE"/>
    <property type="match status" value="1"/>
</dbReference>
<evidence type="ECO:0000259" key="3">
    <source>
        <dbReference type="PROSITE" id="PS50943"/>
    </source>
</evidence>
<name>A0AAU8J0W3_9ACTN</name>
<reference evidence="4" key="1">
    <citation type="submission" date="2024-06" db="EMBL/GenBank/DDBJ databases">
        <title>Streptomyces sp. strain HUAS MG91 genome sequences.</title>
        <authorList>
            <person name="Mo P."/>
        </authorList>
    </citation>
    <scope>NUCLEOTIDE SEQUENCE</scope>
    <source>
        <strain evidence="4">HUAS MG91</strain>
    </source>
</reference>
<dbReference type="InterPro" id="IPR014710">
    <property type="entry name" value="RmlC-like_jellyroll"/>
</dbReference>
<dbReference type="SUPFAM" id="SSF47413">
    <property type="entry name" value="lambda repressor-like DNA-binding domains"/>
    <property type="match status" value="1"/>
</dbReference>
<accession>A0AAU8J0W3</accession>
<dbReference type="AlphaFoldDB" id="A0AAU8J0W3"/>
<dbReference type="PANTHER" id="PTHR46797">
    <property type="entry name" value="HTH-TYPE TRANSCRIPTIONAL REGULATOR"/>
    <property type="match status" value="1"/>
</dbReference>
<evidence type="ECO:0000256" key="1">
    <source>
        <dbReference type="ARBA" id="ARBA00023125"/>
    </source>
</evidence>